<gene>
    <name evidence="1" type="ORF">QBC33DRAFT_513967</name>
</gene>
<organism evidence="1 2">
    <name type="scientific">Phialemonium atrogriseum</name>
    <dbReference type="NCBI Taxonomy" id="1093897"/>
    <lineage>
        <taxon>Eukaryota</taxon>
        <taxon>Fungi</taxon>
        <taxon>Dikarya</taxon>
        <taxon>Ascomycota</taxon>
        <taxon>Pezizomycotina</taxon>
        <taxon>Sordariomycetes</taxon>
        <taxon>Sordariomycetidae</taxon>
        <taxon>Cephalothecales</taxon>
        <taxon>Cephalothecaceae</taxon>
        <taxon>Phialemonium</taxon>
    </lineage>
</organism>
<reference evidence="1" key="1">
    <citation type="submission" date="2023-06" db="EMBL/GenBank/DDBJ databases">
        <title>Genome-scale phylogeny and comparative genomics of the fungal order Sordariales.</title>
        <authorList>
            <consortium name="Lawrence Berkeley National Laboratory"/>
            <person name="Hensen N."/>
            <person name="Bonometti L."/>
            <person name="Westerberg I."/>
            <person name="Brannstrom I.O."/>
            <person name="Guillou S."/>
            <person name="Cros-Aarteil S."/>
            <person name="Calhoun S."/>
            <person name="Haridas S."/>
            <person name="Kuo A."/>
            <person name="Mondo S."/>
            <person name="Pangilinan J."/>
            <person name="Riley R."/>
            <person name="Labutti K."/>
            <person name="Andreopoulos B."/>
            <person name="Lipzen A."/>
            <person name="Chen C."/>
            <person name="Yanf M."/>
            <person name="Daum C."/>
            <person name="Ng V."/>
            <person name="Clum A."/>
            <person name="Steindorff A."/>
            <person name="Ohm R."/>
            <person name="Martin F."/>
            <person name="Silar P."/>
            <person name="Natvig D."/>
            <person name="Lalanne C."/>
            <person name="Gautier V."/>
            <person name="Ament-Velasquez S.L."/>
            <person name="Kruys A."/>
            <person name="Hutchinson M.I."/>
            <person name="Powell A.J."/>
            <person name="Barry K."/>
            <person name="Miller A.N."/>
            <person name="Grigoriev I.V."/>
            <person name="Debuchy R."/>
            <person name="Gladieux P."/>
            <person name="Thoren M.H."/>
            <person name="Johannesson H."/>
        </authorList>
    </citation>
    <scope>NUCLEOTIDE SEQUENCE</scope>
    <source>
        <strain evidence="1">8032-3</strain>
    </source>
</reference>
<evidence type="ECO:0000313" key="2">
    <source>
        <dbReference type="Proteomes" id="UP001244011"/>
    </source>
</evidence>
<dbReference type="RefSeq" id="XP_060284565.1">
    <property type="nucleotide sequence ID" value="XM_060426023.1"/>
</dbReference>
<dbReference type="Proteomes" id="UP001244011">
    <property type="component" value="Unassembled WGS sequence"/>
</dbReference>
<comment type="caution">
    <text evidence="1">The sequence shown here is derived from an EMBL/GenBank/DDBJ whole genome shotgun (WGS) entry which is preliminary data.</text>
</comment>
<dbReference type="AlphaFoldDB" id="A0AAJ0C460"/>
<dbReference type="EMBL" id="MU839005">
    <property type="protein sequence ID" value="KAK1768352.1"/>
    <property type="molecule type" value="Genomic_DNA"/>
</dbReference>
<evidence type="ECO:0000313" key="1">
    <source>
        <dbReference type="EMBL" id="KAK1768352.1"/>
    </source>
</evidence>
<accession>A0AAJ0C460</accession>
<proteinExistence type="predicted"/>
<keyword evidence="2" id="KW-1185">Reference proteome</keyword>
<sequence length="195" mass="20743">MKWQTVSLIAFSGSASLASPIKSTARSGELDIYTLRISTKSNKSLDGKYLGESNSTIGVFHGSSAVRIYAVPGRSEAGSNQLVELHTYPIGIVDHALALSGAGEQLDLVNLVNPAATTSAGGDDTYDWTSFSLDSQPRDAGKPANCVDYSADRAGRWVAIPAGNEDEWSVKWQGADGIFTAVNMPIDIVYEKVEV</sequence>
<dbReference type="GeneID" id="85309210"/>
<protein>
    <submittedName>
        <fullName evidence="1">Uncharacterized protein</fullName>
    </submittedName>
</protein>
<name>A0AAJ0C460_9PEZI</name>